<comment type="caution">
    <text evidence="1">The sequence shown here is derived from an EMBL/GenBank/DDBJ whole genome shotgun (WGS) entry which is preliminary data.</text>
</comment>
<keyword evidence="2" id="KW-1185">Reference proteome</keyword>
<sequence length="584" mass="68424">MEYHNNNFFNTFTDEGKKKFEIFINKQTTYSLPMTSQTPNFSVCGSPNSFSQSFEPLNKINNLLSPNFSSYNSNIRSSSGQSSPNLSSSPNIPFPISISISDHNDDIDLFLKNLYIHYFFKNKINETDFKNCIKSEKFDFDFKDRTIQFKLLNENKFENIFIFIKNDVPIRAYEPFNAKLKNGKWVITSNSFPNSWVPLNSKEFDKVNSSLKCPLNNFELKLQTSIYLCENLCFYLLTLKIDENLFPTSNNIIKEVLKPSFNQLESYCKNDRLLYMFYRLIQADYGFYQHCLHILEASVGLFLKSCILIPRGSFGSKTGLKETIDLDVDLIIPREILTPEKTDPSQFQAFLKNLNIMITNRNNYMKKFRVSNKIITRSIEYKMNIEGIEILVDLFPKLINNDGKIVSLSHEKNGIREWIESGYDIFSNDKKFILSEEQTASILFIKLFKNDIIEKINDDNSFIYLLKAYHLLIAVEKVSQKNENNNNNKSQNKFKIESVFKLMIDVVEFLLIAYQKEPVLINNKNKFKPLPFNKYNDNDFINDGCNPFLDDTIDYSKEVRTKLVYKLYELREIIENYQIRFNKN</sequence>
<organism evidence="1 2">
    <name type="scientific">Dictyostelium firmibasis</name>
    <dbReference type="NCBI Taxonomy" id="79012"/>
    <lineage>
        <taxon>Eukaryota</taxon>
        <taxon>Amoebozoa</taxon>
        <taxon>Evosea</taxon>
        <taxon>Eumycetozoa</taxon>
        <taxon>Dictyostelia</taxon>
        <taxon>Dictyosteliales</taxon>
        <taxon>Dictyosteliaceae</taxon>
        <taxon>Dictyostelium</taxon>
    </lineage>
</organism>
<proteinExistence type="predicted"/>
<reference evidence="1 2" key="1">
    <citation type="submission" date="2023-11" db="EMBL/GenBank/DDBJ databases">
        <title>Dfirmibasis_genome.</title>
        <authorList>
            <person name="Edelbroek B."/>
            <person name="Kjellin J."/>
            <person name="Jerlstrom-Hultqvist J."/>
            <person name="Soderbom F."/>
        </authorList>
    </citation>
    <scope>NUCLEOTIDE SEQUENCE [LARGE SCALE GENOMIC DNA]</scope>
    <source>
        <strain evidence="1 2">TNS-C-14</strain>
    </source>
</reference>
<evidence type="ECO:0000313" key="1">
    <source>
        <dbReference type="EMBL" id="KAK5583972.1"/>
    </source>
</evidence>
<evidence type="ECO:0000313" key="2">
    <source>
        <dbReference type="Proteomes" id="UP001344447"/>
    </source>
</evidence>
<protein>
    <submittedName>
        <fullName evidence="1">Uncharacterized protein</fullName>
    </submittedName>
</protein>
<accession>A0AAN7Z178</accession>
<dbReference type="EMBL" id="JAVFKY010000001">
    <property type="protein sequence ID" value="KAK5583972.1"/>
    <property type="molecule type" value="Genomic_DNA"/>
</dbReference>
<gene>
    <name evidence="1" type="ORF">RB653_005578</name>
</gene>
<name>A0AAN7Z178_9MYCE</name>
<dbReference type="Proteomes" id="UP001344447">
    <property type="component" value="Unassembled WGS sequence"/>
</dbReference>
<dbReference type="AlphaFoldDB" id="A0AAN7Z178"/>